<gene>
    <name evidence="4" type="primary">citC</name>
    <name evidence="4" type="ORF">H8717_01825</name>
</gene>
<dbReference type="InterPro" id="IPR005216">
    <property type="entry name" value="Citrate_lyase_ligase"/>
</dbReference>
<dbReference type="InterPro" id="IPR014729">
    <property type="entry name" value="Rossmann-like_a/b/a_fold"/>
</dbReference>
<dbReference type="RefSeq" id="WP_262398799.1">
    <property type="nucleotide sequence ID" value="NZ_JACRTB010000002.1"/>
</dbReference>
<dbReference type="SUPFAM" id="SSF52374">
    <property type="entry name" value="Nucleotidylyl transferase"/>
    <property type="match status" value="1"/>
</dbReference>
<evidence type="ECO:0000259" key="3">
    <source>
        <dbReference type="PROSITE" id="PS51186"/>
    </source>
</evidence>
<dbReference type="SMART" id="SM00764">
    <property type="entry name" value="Citrate_ly_lig"/>
    <property type="match status" value="1"/>
</dbReference>
<name>A0ABR7NFF6_9FIRM</name>
<keyword evidence="4" id="KW-0436">Ligase</keyword>
<reference evidence="4 5" key="1">
    <citation type="submission" date="2020-08" db="EMBL/GenBank/DDBJ databases">
        <title>Genome public.</title>
        <authorList>
            <person name="Liu C."/>
            <person name="Sun Q."/>
        </authorList>
    </citation>
    <scope>NUCLEOTIDE SEQUENCE [LARGE SCALE GENOMIC DNA]</scope>
    <source>
        <strain evidence="4 5">BX1</strain>
    </source>
</reference>
<dbReference type="EC" id="6.2.1.22" evidence="4"/>
<dbReference type="GO" id="GO:0008771">
    <property type="term" value="F:[citrate (pro-3S)-lyase] ligase activity"/>
    <property type="evidence" value="ECO:0007669"/>
    <property type="project" value="UniProtKB-EC"/>
</dbReference>
<dbReference type="NCBIfam" id="TIGR00124">
    <property type="entry name" value="cit_ly_ligase"/>
    <property type="match status" value="1"/>
</dbReference>
<dbReference type="EMBL" id="JACRTB010000002">
    <property type="protein sequence ID" value="MBC8575151.1"/>
    <property type="molecule type" value="Genomic_DNA"/>
</dbReference>
<evidence type="ECO:0000256" key="1">
    <source>
        <dbReference type="ARBA" id="ARBA00022741"/>
    </source>
</evidence>
<dbReference type="SUPFAM" id="SSF55729">
    <property type="entry name" value="Acyl-CoA N-acyltransferases (Nat)"/>
    <property type="match status" value="1"/>
</dbReference>
<dbReference type="PANTHER" id="PTHR40599">
    <property type="entry name" value="[CITRATE [PRO-3S]-LYASE] LIGASE"/>
    <property type="match status" value="1"/>
</dbReference>
<organism evidence="4 5">
    <name type="scientific">Yanshouia hominis</name>
    <dbReference type="NCBI Taxonomy" id="2763673"/>
    <lineage>
        <taxon>Bacteria</taxon>
        <taxon>Bacillati</taxon>
        <taxon>Bacillota</taxon>
        <taxon>Clostridia</taxon>
        <taxon>Eubacteriales</taxon>
        <taxon>Oscillospiraceae</taxon>
        <taxon>Yanshouia</taxon>
    </lineage>
</organism>
<comment type="caution">
    <text evidence="4">The sequence shown here is derived from an EMBL/GenBank/DDBJ whole genome shotgun (WGS) entry which is preliminary data.</text>
</comment>
<dbReference type="Gene3D" id="3.40.50.620">
    <property type="entry name" value="HUPs"/>
    <property type="match status" value="1"/>
</dbReference>
<sequence>MESIQAREIHLILRSEREMLSGFLNAHHLRFDEDIECAFGLFDGERLLGCGCACGGLLKCFAVDEELRGQNGLGILVSCLCRNRFQIGISDLFVFTRPHNRELFTRCGFTSIAETRDVILLENRSDGLARYLNGLPRPPVGCGSVGAIVMNCNPLTNGHLFLIRRAAEQCGFLYLFVVEENRSAFPFSDRLALVRAGTDGMKNVCVCPSGSYMISGSTFPVYFLKESEDPSVLQSELDITIFGSKIAPVLGIRRRFAGQEPFDPVTRQYNETMRRLLPEYGVEFVELPRCCADGIPISASRVRHLLKENNGVTNEILRLVPPCTADWLLRSFEKTDEGG</sequence>
<dbReference type="Proteomes" id="UP000658131">
    <property type="component" value="Unassembled WGS sequence"/>
</dbReference>
<dbReference type="InterPro" id="IPR016181">
    <property type="entry name" value="Acyl_CoA_acyltransferase"/>
</dbReference>
<evidence type="ECO:0000256" key="2">
    <source>
        <dbReference type="ARBA" id="ARBA00022840"/>
    </source>
</evidence>
<keyword evidence="5" id="KW-1185">Reference proteome</keyword>
<accession>A0ABR7NFF6</accession>
<keyword evidence="1" id="KW-0547">Nucleotide-binding</keyword>
<evidence type="ECO:0000313" key="4">
    <source>
        <dbReference type="EMBL" id="MBC8575151.1"/>
    </source>
</evidence>
<dbReference type="Pfam" id="PF08218">
    <property type="entry name" value="Citrate_ly_lig"/>
    <property type="match status" value="1"/>
</dbReference>
<dbReference type="PANTHER" id="PTHR40599:SF1">
    <property type="entry name" value="[CITRATE [PRO-3S]-LYASE] LIGASE"/>
    <property type="match status" value="1"/>
</dbReference>
<proteinExistence type="predicted"/>
<dbReference type="InterPro" id="IPR013166">
    <property type="entry name" value="Citrate_lyase_ligase_C"/>
</dbReference>
<feature type="domain" description="N-acetyltransferase" evidence="3">
    <location>
        <begin position="1"/>
        <end position="138"/>
    </location>
</feature>
<dbReference type="PROSITE" id="PS51186">
    <property type="entry name" value="GNAT"/>
    <property type="match status" value="1"/>
</dbReference>
<keyword evidence="2" id="KW-0067">ATP-binding</keyword>
<protein>
    <submittedName>
        <fullName evidence="4">[citrate (Pro-3S)-lyase] ligase</fullName>
        <ecNumber evidence="4">6.2.1.22</ecNumber>
    </submittedName>
</protein>
<dbReference type="InterPro" id="IPR000182">
    <property type="entry name" value="GNAT_dom"/>
</dbReference>
<evidence type="ECO:0000313" key="5">
    <source>
        <dbReference type="Proteomes" id="UP000658131"/>
    </source>
</evidence>